<evidence type="ECO:0000256" key="1">
    <source>
        <dbReference type="ARBA" id="ARBA00022614"/>
    </source>
</evidence>
<dbReference type="InterPro" id="IPR001611">
    <property type="entry name" value="Leu-rich_rpt"/>
</dbReference>
<dbReference type="SUPFAM" id="SSF52058">
    <property type="entry name" value="L domain-like"/>
    <property type="match status" value="1"/>
</dbReference>
<dbReference type="Gene3D" id="3.80.10.10">
    <property type="entry name" value="Ribonuclease Inhibitor"/>
    <property type="match status" value="1"/>
</dbReference>
<comment type="caution">
    <text evidence="5">The sequence shown here is derived from an EMBL/GenBank/DDBJ whole genome shotgun (WGS) entry which is preliminary data.</text>
</comment>
<proteinExistence type="predicted"/>
<evidence type="ECO:0000313" key="5">
    <source>
        <dbReference type="EMBL" id="CAL1297968.1"/>
    </source>
</evidence>
<dbReference type="GO" id="GO:0031012">
    <property type="term" value="C:extracellular matrix"/>
    <property type="evidence" value="ECO:0007669"/>
    <property type="project" value="TreeGrafter"/>
</dbReference>
<name>A0AAV2BNY1_9ARAC</name>
<dbReference type="SMART" id="SM00369">
    <property type="entry name" value="LRR_TYP"/>
    <property type="match status" value="3"/>
</dbReference>
<evidence type="ECO:0000256" key="4">
    <source>
        <dbReference type="SAM" id="SignalP"/>
    </source>
</evidence>
<dbReference type="InterPro" id="IPR032675">
    <property type="entry name" value="LRR_dom_sf"/>
</dbReference>
<dbReference type="AlphaFoldDB" id="A0AAV2BNY1"/>
<organism evidence="5 6">
    <name type="scientific">Larinioides sclopetarius</name>
    <dbReference type="NCBI Taxonomy" id="280406"/>
    <lineage>
        <taxon>Eukaryota</taxon>
        <taxon>Metazoa</taxon>
        <taxon>Ecdysozoa</taxon>
        <taxon>Arthropoda</taxon>
        <taxon>Chelicerata</taxon>
        <taxon>Arachnida</taxon>
        <taxon>Araneae</taxon>
        <taxon>Araneomorphae</taxon>
        <taxon>Entelegynae</taxon>
        <taxon>Araneoidea</taxon>
        <taxon>Araneidae</taxon>
        <taxon>Larinioides</taxon>
    </lineage>
</organism>
<gene>
    <name evidence="5" type="ORF">LARSCL_LOCUS20616</name>
</gene>
<evidence type="ECO:0000256" key="2">
    <source>
        <dbReference type="ARBA" id="ARBA00022729"/>
    </source>
</evidence>
<dbReference type="InterPro" id="IPR050328">
    <property type="entry name" value="Dev_Immune_Receptor"/>
</dbReference>
<evidence type="ECO:0000313" key="6">
    <source>
        <dbReference type="Proteomes" id="UP001497382"/>
    </source>
</evidence>
<dbReference type="Proteomes" id="UP001497382">
    <property type="component" value="Unassembled WGS sequence"/>
</dbReference>
<dbReference type="Pfam" id="PF13855">
    <property type="entry name" value="LRR_8"/>
    <property type="match status" value="1"/>
</dbReference>
<dbReference type="PANTHER" id="PTHR24373:SF370">
    <property type="entry name" value="FISH-LIPS, ISOFORM E"/>
    <property type="match status" value="1"/>
</dbReference>
<feature type="chain" id="PRO_5043539246" evidence="4">
    <location>
        <begin position="19"/>
        <end position="322"/>
    </location>
</feature>
<dbReference type="EMBL" id="CAXIEN010000447">
    <property type="protein sequence ID" value="CAL1297968.1"/>
    <property type="molecule type" value="Genomic_DNA"/>
</dbReference>
<evidence type="ECO:0000256" key="3">
    <source>
        <dbReference type="ARBA" id="ARBA00022737"/>
    </source>
</evidence>
<feature type="signal peptide" evidence="4">
    <location>
        <begin position="1"/>
        <end position="18"/>
    </location>
</feature>
<protein>
    <submittedName>
        <fullName evidence="5">Uncharacterized protein</fullName>
    </submittedName>
</protein>
<keyword evidence="2 4" id="KW-0732">Signal</keyword>
<dbReference type="PANTHER" id="PTHR24373">
    <property type="entry name" value="SLIT RELATED LEUCINE-RICH REPEAT NEURONAL PROTEIN"/>
    <property type="match status" value="1"/>
</dbReference>
<accession>A0AAV2BNY1</accession>
<keyword evidence="6" id="KW-1185">Reference proteome</keyword>
<dbReference type="GO" id="GO:0005615">
    <property type="term" value="C:extracellular space"/>
    <property type="evidence" value="ECO:0007669"/>
    <property type="project" value="TreeGrafter"/>
</dbReference>
<keyword evidence="3" id="KW-0677">Repeat</keyword>
<sequence>MLFLYLVVLVTGVVGTHSQCPNFTPSQTCTCRAMKDKSGDEYSIITCRDLHSEDALQRILADCKELPIFELELIDCSFRYLPHDTFVGTTIEVLSIRNSSIISLSDSNIAFEGLDNQLHLIEIVNCNYLSSWDWTQLSNLKHLMEIHVSDSELIHITDGLTSIQHLDIEAFVFHRNKIQDIVDNAFAFFENLERLALDNNQISQLKRSMFPTKAKKLSILGLSYNLLQDFPEDLFTNMPALKSLYLTGNPLVTINERVFRPVWNHLKLFLFYATRLSCDCRIAWLTMEDNSRKYLHAECQGPSIFKGRLLESIKPQELMKCW</sequence>
<dbReference type="InterPro" id="IPR003591">
    <property type="entry name" value="Leu-rich_rpt_typical-subtyp"/>
</dbReference>
<reference evidence="5 6" key="1">
    <citation type="submission" date="2024-04" db="EMBL/GenBank/DDBJ databases">
        <authorList>
            <person name="Rising A."/>
            <person name="Reimegard J."/>
            <person name="Sonavane S."/>
            <person name="Akerstrom W."/>
            <person name="Nylinder S."/>
            <person name="Hedman E."/>
            <person name="Kallberg Y."/>
        </authorList>
    </citation>
    <scope>NUCLEOTIDE SEQUENCE [LARGE SCALE GENOMIC DNA]</scope>
</reference>
<keyword evidence="1" id="KW-0433">Leucine-rich repeat</keyword>